<accession>A0A835TLF3</accession>
<proteinExistence type="predicted"/>
<feature type="transmembrane region" description="Helical" evidence="1">
    <location>
        <begin position="98"/>
        <end position="120"/>
    </location>
</feature>
<evidence type="ECO:0000313" key="2">
    <source>
        <dbReference type="EMBL" id="KAG2439880.1"/>
    </source>
</evidence>
<dbReference type="OrthoDB" id="528180at2759"/>
<evidence type="ECO:0000256" key="1">
    <source>
        <dbReference type="SAM" id="Phobius"/>
    </source>
</evidence>
<dbReference type="EMBL" id="JAEHOD010000039">
    <property type="protein sequence ID" value="KAG2439880.1"/>
    <property type="molecule type" value="Genomic_DNA"/>
</dbReference>
<gene>
    <name evidence="2" type="ORF">HYH02_010510</name>
</gene>
<keyword evidence="1" id="KW-1133">Transmembrane helix</keyword>
<evidence type="ECO:0000313" key="3">
    <source>
        <dbReference type="Proteomes" id="UP000613740"/>
    </source>
</evidence>
<organism evidence="2 3">
    <name type="scientific">Chlamydomonas schloesseri</name>
    <dbReference type="NCBI Taxonomy" id="2026947"/>
    <lineage>
        <taxon>Eukaryota</taxon>
        <taxon>Viridiplantae</taxon>
        <taxon>Chlorophyta</taxon>
        <taxon>core chlorophytes</taxon>
        <taxon>Chlorophyceae</taxon>
        <taxon>CS clade</taxon>
        <taxon>Chlamydomonadales</taxon>
        <taxon>Chlamydomonadaceae</taxon>
        <taxon>Chlamydomonas</taxon>
    </lineage>
</organism>
<comment type="caution">
    <text evidence="2">The sequence shown here is derived from an EMBL/GenBank/DDBJ whole genome shotgun (WGS) entry which is preliminary data.</text>
</comment>
<feature type="transmembrane region" description="Helical" evidence="1">
    <location>
        <begin position="50"/>
        <end position="70"/>
    </location>
</feature>
<sequence>MEEIQEQEKQGDPRPGLAATDIAQARMDLQTSPLTRIALAVVRVRELLRALLLLPFSAVGAAMTAWQGLFNSQRYENFLMSEGERIWGWRNRSENERWFWEVFVWDRLLFPILIIVAWEYLVPNHVLWAVLAPLALLTWLSGRLPTPATPEFWMLAYFGFYRKVWPDAAAWLQSYALPLVGFA</sequence>
<name>A0A835TLF3_9CHLO</name>
<dbReference type="AlphaFoldDB" id="A0A835TLF3"/>
<dbReference type="Proteomes" id="UP000613740">
    <property type="component" value="Unassembled WGS sequence"/>
</dbReference>
<keyword evidence="1" id="KW-0472">Membrane</keyword>
<reference evidence="2" key="1">
    <citation type="journal article" date="2020" name="bioRxiv">
        <title>Comparative genomics of Chlamydomonas.</title>
        <authorList>
            <person name="Craig R.J."/>
            <person name="Hasan A.R."/>
            <person name="Ness R.W."/>
            <person name="Keightley P.D."/>
        </authorList>
    </citation>
    <scope>NUCLEOTIDE SEQUENCE</scope>
    <source>
        <strain evidence="2">CCAP 11/173</strain>
    </source>
</reference>
<keyword evidence="1" id="KW-0812">Transmembrane</keyword>
<protein>
    <submittedName>
        <fullName evidence="2">Uncharacterized protein</fullName>
    </submittedName>
</protein>
<keyword evidence="3" id="KW-1185">Reference proteome</keyword>